<evidence type="ECO:0000313" key="4">
    <source>
        <dbReference type="Proteomes" id="UP001596067"/>
    </source>
</evidence>
<comment type="caution">
    <text evidence="3">The sequence shown here is derived from an EMBL/GenBank/DDBJ whole genome shotgun (WGS) entry which is preliminary data.</text>
</comment>
<sequence>MDLTDLEPMPRQASGARGVRPRGRRTAAVAALVLAAAVAVAGCDGDGGKSAAESATRSSTASASTAASPTAPASPAAPSASAPVAPPSADPSVTAPDPRPANPTPGSVPPVPALTPTPAPTPPREGIAVGEPDPNGKPAVRPAITYRVDGNRLTVWFYGGVCERYALKADESKPGRVDVRVTLAAPVPAGQSCAELARRQTVAADLKQPLTGRTVFDASNGQAVPLETDAAAGPNPDGAGPDVAGR</sequence>
<evidence type="ECO:0000256" key="1">
    <source>
        <dbReference type="SAM" id="MobiDB-lite"/>
    </source>
</evidence>
<accession>A0ABW1ETR6</accession>
<proteinExistence type="predicted"/>
<evidence type="ECO:0000313" key="3">
    <source>
        <dbReference type="EMBL" id="MFC5884064.1"/>
    </source>
</evidence>
<organism evidence="3 4">
    <name type="scientific">Kitasatospora aburaviensis</name>
    <dbReference type="NCBI Taxonomy" id="67265"/>
    <lineage>
        <taxon>Bacteria</taxon>
        <taxon>Bacillati</taxon>
        <taxon>Actinomycetota</taxon>
        <taxon>Actinomycetes</taxon>
        <taxon>Kitasatosporales</taxon>
        <taxon>Streptomycetaceae</taxon>
        <taxon>Kitasatospora</taxon>
    </lineage>
</organism>
<keyword evidence="4" id="KW-1185">Reference proteome</keyword>
<feature type="signal peptide" evidence="2">
    <location>
        <begin position="1"/>
        <end position="41"/>
    </location>
</feature>
<feature type="chain" id="PRO_5045850154" evidence="2">
    <location>
        <begin position="42"/>
        <end position="246"/>
    </location>
</feature>
<feature type="region of interest" description="Disordered" evidence="1">
    <location>
        <begin position="43"/>
        <end position="141"/>
    </location>
</feature>
<feature type="region of interest" description="Disordered" evidence="1">
    <location>
        <begin position="1"/>
        <end position="26"/>
    </location>
</feature>
<feature type="region of interest" description="Disordered" evidence="1">
    <location>
        <begin position="219"/>
        <end position="246"/>
    </location>
</feature>
<evidence type="ECO:0000256" key="2">
    <source>
        <dbReference type="SAM" id="SignalP"/>
    </source>
</evidence>
<feature type="compositionally biased region" description="Pro residues" evidence="1">
    <location>
        <begin position="97"/>
        <end position="123"/>
    </location>
</feature>
<name>A0ABW1ETR6_9ACTN</name>
<reference evidence="4" key="1">
    <citation type="journal article" date="2019" name="Int. J. Syst. Evol. Microbiol.">
        <title>The Global Catalogue of Microorganisms (GCM) 10K type strain sequencing project: providing services to taxonomists for standard genome sequencing and annotation.</title>
        <authorList>
            <consortium name="The Broad Institute Genomics Platform"/>
            <consortium name="The Broad Institute Genome Sequencing Center for Infectious Disease"/>
            <person name="Wu L."/>
            <person name="Ma J."/>
        </authorList>
    </citation>
    <scope>NUCLEOTIDE SEQUENCE [LARGE SCALE GENOMIC DNA]</scope>
    <source>
        <strain evidence="4">CGMCC 4.1469</strain>
    </source>
</reference>
<keyword evidence="2" id="KW-0732">Signal</keyword>
<feature type="compositionally biased region" description="Low complexity" evidence="1">
    <location>
        <begin position="50"/>
        <end position="83"/>
    </location>
</feature>
<feature type="compositionally biased region" description="Low complexity" evidence="1">
    <location>
        <begin position="229"/>
        <end position="246"/>
    </location>
</feature>
<protein>
    <submittedName>
        <fullName evidence="3">Uncharacterized protein</fullName>
    </submittedName>
</protein>
<gene>
    <name evidence="3" type="ORF">ACFP0N_03570</name>
</gene>
<dbReference type="EMBL" id="JBHSOD010000002">
    <property type="protein sequence ID" value="MFC5884064.1"/>
    <property type="molecule type" value="Genomic_DNA"/>
</dbReference>
<dbReference type="Proteomes" id="UP001596067">
    <property type="component" value="Unassembled WGS sequence"/>
</dbReference>
<dbReference type="RefSeq" id="WP_313763399.1">
    <property type="nucleotide sequence ID" value="NZ_BAAAVH010000108.1"/>
</dbReference>